<evidence type="ECO:0000256" key="10">
    <source>
        <dbReference type="ARBA" id="ARBA00031529"/>
    </source>
</evidence>
<accession>A0A154BNN6</accession>
<name>A0A154BNN6_ANASB</name>
<comment type="subunit">
    <text evidence="3">Homotrimer.</text>
</comment>
<dbReference type="GO" id="GO:0009236">
    <property type="term" value="P:cobalamin biosynthetic process"/>
    <property type="evidence" value="ECO:0007669"/>
    <property type="project" value="UniProtKB-UniRule"/>
</dbReference>
<dbReference type="AlphaFoldDB" id="A0A154BNN6"/>
<dbReference type="InterPro" id="IPR036451">
    <property type="entry name" value="CblAdoTrfase-like_sf"/>
</dbReference>
<evidence type="ECO:0000259" key="16">
    <source>
        <dbReference type="Pfam" id="PF01923"/>
    </source>
</evidence>
<dbReference type="PANTHER" id="PTHR12213">
    <property type="entry name" value="CORRINOID ADENOSYLTRANSFERASE"/>
    <property type="match status" value="1"/>
</dbReference>
<dbReference type="NCBIfam" id="TIGR00636">
    <property type="entry name" value="PduO_Nterm"/>
    <property type="match status" value="1"/>
</dbReference>
<protein>
    <recommendedName>
        <fullName evidence="5 15">Corrinoid adenosyltransferase</fullName>
        <ecNumber evidence="4 15">2.5.1.17</ecNumber>
    </recommendedName>
    <alternativeName>
        <fullName evidence="10 15">Cob(II)alamin adenosyltransferase</fullName>
    </alternativeName>
    <alternativeName>
        <fullName evidence="12 15">Cob(II)yrinic acid a,c-diamide adenosyltransferase</fullName>
    </alternativeName>
    <alternativeName>
        <fullName evidence="11 15">Cobinamide/cobalamin adenosyltransferase</fullName>
    </alternativeName>
</protein>
<evidence type="ECO:0000256" key="3">
    <source>
        <dbReference type="ARBA" id="ARBA00011233"/>
    </source>
</evidence>
<keyword evidence="18" id="KW-1185">Reference proteome</keyword>
<dbReference type="PANTHER" id="PTHR12213:SF0">
    <property type="entry name" value="CORRINOID ADENOSYLTRANSFERASE MMAB"/>
    <property type="match status" value="1"/>
</dbReference>
<dbReference type="STRING" id="1794912.AXX12_12300"/>
<evidence type="ECO:0000256" key="6">
    <source>
        <dbReference type="ARBA" id="ARBA00022573"/>
    </source>
</evidence>
<comment type="caution">
    <text evidence="17">The sequence shown here is derived from an EMBL/GenBank/DDBJ whole genome shotgun (WGS) entry which is preliminary data.</text>
</comment>
<evidence type="ECO:0000256" key="11">
    <source>
        <dbReference type="ARBA" id="ARBA00033334"/>
    </source>
</evidence>
<dbReference type="InterPro" id="IPR016030">
    <property type="entry name" value="CblAdoTrfase-like"/>
</dbReference>
<evidence type="ECO:0000256" key="14">
    <source>
        <dbReference type="ARBA" id="ARBA00048692"/>
    </source>
</evidence>
<dbReference type="InterPro" id="IPR029499">
    <property type="entry name" value="PduO-typ"/>
</dbReference>
<dbReference type="SUPFAM" id="SSF89028">
    <property type="entry name" value="Cobalamin adenosyltransferase-like"/>
    <property type="match status" value="1"/>
</dbReference>
<evidence type="ECO:0000256" key="1">
    <source>
        <dbReference type="ARBA" id="ARBA00005121"/>
    </source>
</evidence>
<evidence type="ECO:0000256" key="12">
    <source>
        <dbReference type="ARBA" id="ARBA00033354"/>
    </source>
</evidence>
<keyword evidence="6 15" id="KW-0169">Cobalamin biosynthesis</keyword>
<evidence type="ECO:0000256" key="8">
    <source>
        <dbReference type="ARBA" id="ARBA00022741"/>
    </source>
</evidence>
<dbReference type="Gene3D" id="1.20.1200.10">
    <property type="entry name" value="Cobalamin adenosyltransferase-like"/>
    <property type="match status" value="1"/>
</dbReference>
<evidence type="ECO:0000256" key="13">
    <source>
        <dbReference type="ARBA" id="ARBA00048555"/>
    </source>
</evidence>
<comment type="catalytic activity">
    <reaction evidence="14 15">
        <text>2 cob(II)alamin + reduced [electron-transfer flavoprotein] + 2 ATP = 2 adenosylcob(III)alamin + 2 triphosphate + oxidized [electron-transfer flavoprotein] + 3 H(+)</text>
        <dbReference type="Rhea" id="RHEA:28671"/>
        <dbReference type="Rhea" id="RHEA-COMP:10685"/>
        <dbReference type="Rhea" id="RHEA-COMP:10686"/>
        <dbReference type="ChEBI" id="CHEBI:15378"/>
        <dbReference type="ChEBI" id="CHEBI:16304"/>
        <dbReference type="ChEBI" id="CHEBI:18036"/>
        <dbReference type="ChEBI" id="CHEBI:18408"/>
        <dbReference type="ChEBI" id="CHEBI:30616"/>
        <dbReference type="ChEBI" id="CHEBI:57692"/>
        <dbReference type="ChEBI" id="CHEBI:58307"/>
        <dbReference type="EC" id="2.5.1.17"/>
    </reaction>
</comment>
<dbReference type="Proteomes" id="UP000076268">
    <property type="component" value="Unassembled WGS sequence"/>
</dbReference>
<dbReference type="UniPathway" id="UPA00148">
    <property type="reaction ID" value="UER00233"/>
</dbReference>
<evidence type="ECO:0000256" key="5">
    <source>
        <dbReference type="ARBA" id="ARBA00020963"/>
    </source>
</evidence>
<comment type="similarity">
    <text evidence="2 15">Belongs to the Cob(I)alamin adenosyltransferase family.</text>
</comment>
<evidence type="ECO:0000313" key="17">
    <source>
        <dbReference type="EMBL" id="KYZ75613.1"/>
    </source>
</evidence>
<feature type="domain" description="Cobalamin adenosyltransferase-like" evidence="16">
    <location>
        <begin position="2"/>
        <end position="164"/>
    </location>
</feature>
<comment type="catalytic activity">
    <reaction evidence="13 15">
        <text>2 cob(II)yrinate a,c diamide + reduced [electron-transfer flavoprotein] + 2 ATP = 2 adenosylcob(III)yrinate a,c-diamide + 2 triphosphate + oxidized [electron-transfer flavoprotein] + 3 H(+)</text>
        <dbReference type="Rhea" id="RHEA:11528"/>
        <dbReference type="Rhea" id="RHEA-COMP:10685"/>
        <dbReference type="Rhea" id="RHEA-COMP:10686"/>
        <dbReference type="ChEBI" id="CHEBI:15378"/>
        <dbReference type="ChEBI" id="CHEBI:18036"/>
        <dbReference type="ChEBI" id="CHEBI:30616"/>
        <dbReference type="ChEBI" id="CHEBI:57692"/>
        <dbReference type="ChEBI" id="CHEBI:58307"/>
        <dbReference type="ChEBI" id="CHEBI:58503"/>
        <dbReference type="ChEBI" id="CHEBI:58537"/>
        <dbReference type="EC" id="2.5.1.17"/>
    </reaction>
</comment>
<evidence type="ECO:0000256" key="7">
    <source>
        <dbReference type="ARBA" id="ARBA00022679"/>
    </source>
</evidence>
<dbReference type="EMBL" id="LSGP01000023">
    <property type="protein sequence ID" value="KYZ75613.1"/>
    <property type="molecule type" value="Genomic_DNA"/>
</dbReference>
<keyword evidence="8 15" id="KW-0547">Nucleotide-binding</keyword>
<dbReference type="GO" id="GO:0005524">
    <property type="term" value="F:ATP binding"/>
    <property type="evidence" value="ECO:0007669"/>
    <property type="project" value="UniProtKB-UniRule"/>
</dbReference>
<proteinExistence type="inferred from homology"/>
<dbReference type="FunFam" id="1.20.1200.10:FF:000001">
    <property type="entry name" value="Cob(I)yrinic acid a,c-diamide adenosyltransferase"/>
    <property type="match status" value="1"/>
</dbReference>
<dbReference type="Pfam" id="PF01923">
    <property type="entry name" value="Cob_adeno_trans"/>
    <property type="match status" value="1"/>
</dbReference>
<sequence>MIYTRTGDKGTTSLLDGSRVRKNSIRVDSYGTIDELNSVLGFAKHFVNDAEIFERIHTVQKELFKVAAELADPSGQSYPSHLGDDEIQRFEVWIDEYVKKLNPVAKFIVPGSSQASGALHMARTVCRRAERAMIALDEIEPINPYVIKYVNRLSDLLYSFARYLEDKQELVNAE</sequence>
<dbReference type="OrthoDB" id="9778896at2"/>
<evidence type="ECO:0000256" key="9">
    <source>
        <dbReference type="ARBA" id="ARBA00022840"/>
    </source>
</evidence>
<keyword evidence="9 15" id="KW-0067">ATP-binding</keyword>
<dbReference type="EC" id="2.5.1.17" evidence="4 15"/>
<dbReference type="GO" id="GO:0008817">
    <property type="term" value="F:corrinoid adenosyltransferase activity"/>
    <property type="evidence" value="ECO:0007669"/>
    <property type="project" value="UniProtKB-UniRule"/>
</dbReference>
<organism evidence="17 18">
    <name type="scientific">Anaerosporomusa subterranea</name>
    <dbReference type="NCBI Taxonomy" id="1794912"/>
    <lineage>
        <taxon>Bacteria</taxon>
        <taxon>Bacillati</taxon>
        <taxon>Bacillota</taxon>
        <taxon>Negativicutes</taxon>
        <taxon>Acetonemataceae</taxon>
        <taxon>Anaerosporomusa</taxon>
    </lineage>
</organism>
<evidence type="ECO:0000256" key="15">
    <source>
        <dbReference type="RuleBase" id="RU366026"/>
    </source>
</evidence>
<evidence type="ECO:0000256" key="4">
    <source>
        <dbReference type="ARBA" id="ARBA00012454"/>
    </source>
</evidence>
<gene>
    <name evidence="17" type="ORF">AXX12_12300</name>
</gene>
<evidence type="ECO:0000256" key="2">
    <source>
        <dbReference type="ARBA" id="ARBA00007487"/>
    </source>
</evidence>
<evidence type="ECO:0000313" key="18">
    <source>
        <dbReference type="Proteomes" id="UP000076268"/>
    </source>
</evidence>
<keyword evidence="7 15" id="KW-0808">Transferase</keyword>
<reference evidence="17 18" key="1">
    <citation type="submission" date="2016-02" db="EMBL/GenBank/DDBJ databases">
        <title>Anaerosporomusa subterraneum gen. nov., sp. nov., a spore-forming obligate anaerobe isolated from saprolite.</title>
        <authorList>
            <person name="Choi J.K."/>
            <person name="Shah M."/>
            <person name="Yee N."/>
        </authorList>
    </citation>
    <scope>NUCLEOTIDE SEQUENCE [LARGE SCALE GENOMIC DNA]</scope>
    <source>
        <strain evidence="17 18">RU4</strain>
    </source>
</reference>
<comment type="pathway">
    <text evidence="1 15">Cofactor biosynthesis; adenosylcobalamin biosynthesis; adenosylcobalamin from cob(II)yrinate a,c-diamide: step 2/7.</text>
</comment>